<dbReference type="Proteomes" id="UP000275925">
    <property type="component" value="Unassembled WGS sequence"/>
</dbReference>
<dbReference type="EMBL" id="BGZO01000018">
    <property type="protein sequence ID" value="GBR76196.1"/>
    <property type="molecule type" value="Genomic_DNA"/>
</dbReference>
<dbReference type="SUPFAM" id="SSF47413">
    <property type="entry name" value="lambda repressor-like DNA-binding domains"/>
    <property type="match status" value="1"/>
</dbReference>
<dbReference type="Gene3D" id="1.10.260.40">
    <property type="entry name" value="lambda repressor-like DNA-binding domains"/>
    <property type="match status" value="1"/>
</dbReference>
<keyword evidence="4" id="KW-1185">Reference proteome</keyword>
<proteinExistence type="predicted"/>
<evidence type="ECO:0000259" key="2">
    <source>
        <dbReference type="PROSITE" id="PS50943"/>
    </source>
</evidence>
<dbReference type="PANTHER" id="PTHR46797:SF1">
    <property type="entry name" value="METHYLPHOSPHONATE SYNTHASE"/>
    <property type="match status" value="1"/>
</dbReference>
<dbReference type="InterPro" id="IPR050807">
    <property type="entry name" value="TransReg_Diox_bact_type"/>
</dbReference>
<dbReference type="GO" id="GO:0003700">
    <property type="term" value="F:DNA-binding transcription factor activity"/>
    <property type="evidence" value="ECO:0007669"/>
    <property type="project" value="TreeGrafter"/>
</dbReference>
<dbReference type="AlphaFoldDB" id="A0A388TGF5"/>
<evidence type="ECO:0000313" key="4">
    <source>
        <dbReference type="Proteomes" id="UP000275925"/>
    </source>
</evidence>
<dbReference type="CDD" id="cd00093">
    <property type="entry name" value="HTH_XRE"/>
    <property type="match status" value="1"/>
</dbReference>
<reference evidence="3 4" key="1">
    <citation type="journal article" date="2019" name="ISME J.">
        <title>Genome analyses of uncultured TG2/ZB3 bacteria in 'Margulisbacteria' specifically attached to ectosymbiotic spirochetes of protists in the termite gut.</title>
        <authorList>
            <person name="Utami Y.D."/>
            <person name="Kuwahara H."/>
            <person name="Igai K."/>
            <person name="Murakami T."/>
            <person name="Sugaya K."/>
            <person name="Morikawa T."/>
            <person name="Nagura Y."/>
            <person name="Yuki M."/>
            <person name="Deevong P."/>
            <person name="Inoue T."/>
            <person name="Kihara K."/>
            <person name="Lo N."/>
            <person name="Yamada A."/>
            <person name="Ohkuma M."/>
            <person name="Hongoh Y."/>
        </authorList>
    </citation>
    <scope>NUCLEOTIDE SEQUENCE [LARGE SCALE GENOMIC DNA]</scope>
    <source>
        <strain evidence="3">NkOx7-02</strain>
    </source>
</reference>
<comment type="caution">
    <text evidence="3">The sequence shown here is derived from an EMBL/GenBank/DDBJ whole genome shotgun (WGS) entry which is preliminary data.</text>
</comment>
<dbReference type="GO" id="GO:0005829">
    <property type="term" value="C:cytosol"/>
    <property type="evidence" value="ECO:0007669"/>
    <property type="project" value="TreeGrafter"/>
</dbReference>
<protein>
    <recommendedName>
        <fullName evidence="2">HTH cro/C1-type domain-containing protein</fullName>
    </recommendedName>
</protein>
<keyword evidence="1" id="KW-0238">DNA-binding</keyword>
<name>A0A388TGF5_9BACT</name>
<dbReference type="PROSITE" id="PS50943">
    <property type="entry name" value="HTH_CROC1"/>
    <property type="match status" value="1"/>
</dbReference>
<sequence>MEINIGKNTKCFRKSAGLTQEKLADKVDLSLRYIQNIEDGTRLPTIITLLKIAKALNKDAGDFFH</sequence>
<dbReference type="InterPro" id="IPR010982">
    <property type="entry name" value="Lambda_DNA-bd_dom_sf"/>
</dbReference>
<evidence type="ECO:0000313" key="3">
    <source>
        <dbReference type="EMBL" id="GBR76196.1"/>
    </source>
</evidence>
<dbReference type="InterPro" id="IPR001387">
    <property type="entry name" value="Cro/C1-type_HTH"/>
</dbReference>
<dbReference type="GO" id="GO:0003677">
    <property type="term" value="F:DNA binding"/>
    <property type="evidence" value="ECO:0007669"/>
    <property type="project" value="UniProtKB-KW"/>
</dbReference>
<dbReference type="SMART" id="SM00530">
    <property type="entry name" value="HTH_XRE"/>
    <property type="match status" value="1"/>
</dbReference>
<gene>
    <name evidence="3" type="ORF">NO2_0788</name>
</gene>
<dbReference type="PANTHER" id="PTHR46797">
    <property type="entry name" value="HTH-TYPE TRANSCRIPTIONAL REGULATOR"/>
    <property type="match status" value="1"/>
</dbReference>
<evidence type="ECO:0000256" key="1">
    <source>
        <dbReference type="ARBA" id="ARBA00023125"/>
    </source>
</evidence>
<feature type="domain" description="HTH cro/C1-type" evidence="2">
    <location>
        <begin position="13"/>
        <end position="63"/>
    </location>
</feature>
<organism evidence="3 4">
    <name type="scientific">Candidatus Termititenax persephonae</name>
    <dbReference type="NCBI Taxonomy" id="2218525"/>
    <lineage>
        <taxon>Bacteria</taxon>
        <taxon>Bacillati</taxon>
        <taxon>Candidatus Margulisiibacteriota</taxon>
        <taxon>Candidatus Termititenacia</taxon>
        <taxon>Candidatus Termititenacales</taxon>
        <taxon>Candidatus Termititenacaceae</taxon>
        <taxon>Candidatus Termititenax</taxon>
    </lineage>
</organism>
<dbReference type="Pfam" id="PF01381">
    <property type="entry name" value="HTH_3"/>
    <property type="match status" value="1"/>
</dbReference>
<accession>A0A388TGF5</accession>